<sequence length="193" mass="20384">MSDGTRPVRERLFDRWPDERGGRPVSSRAALAVVALVAAAVTWSWQPAEPLTAPSGGTTTAGLVVGERVDVPELGPRAALTVVRVEPVWDCDGRWWTPRFSDVLFSGPVTRVTVVARGVPDRVGVVPQDAWAALNVAGAAYTGETACECDGSCEASPEPVDGGEQYTVVLRTGGTLSGLAFTGAPGRLLRWDL</sequence>
<feature type="compositionally biased region" description="Basic and acidic residues" evidence="1">
    <location>
        <begin position="1"/>
        <end position="22"/>
    </location>
</feature>
<protein>
    <submittedName>
        <fullName evidence="2">Uncharacterized protein</fullName>
    </submittedName>
</protein>
<name>A0A0A0B7B2_9CELL</name>
<evidence type="ECO:0000256" key="1">
    <source>
        <dbReference type="SAM" id="MobiDB-lite"/>
    </source>
</evidence>
<gene>
    <name evidence="2" type="ORF">Q760_03715</name>
</gene>
<dbReference type="EMBL" id="AXNT01000131">
    <property type="protein sequence ID" value="KGM01126.1"/>
    <property type="molecule type" value="Genomic_DNA"/>
</dbReference>
<organism evidence="2 3">
    <name type="scientific">Cellulomonas cellasea DSM 20118</name>
    <dbReference type="NCBI Taxonomy" id="1408250"/>
    <lineage>
        <taxon>Bacteria</taxon>
        <taxon>Bacillati</taxon>
        <taxon>Actinomycetota</taxon>
        <taxon>Actinomycetes</taxon>
        <taxon>Micrococcales</taxon>
        <taxon>Cellulomonadaceae</taxon>
        <taxon>Cellulomonas</taxon>
    </lineage>
</organism>
<evidence type="ECO:0000313" key="3">
    <source>
        <dbReference type="Proteomes" id="UP000029833"/>
    </source>
</evidence>
<keyword evidence="3" id="KW-1185">Reference proteome</keyword>
<evidence type="ECO:0000313" key="2">
    <source>
        <dbReference type="EMBL" id="KGM01126.1"/>
    </source>
</evidence>
<dbReference type="RefSeq" id="WP_034633540.1">
    <property type="nucleotide sequence ID" value="NZ_AXNT01000131.1"/>
</dbReference>
<dbReference type="OrthoDB" id="9968123at2"/>
<proteinExistence type="predicted"/>
<comment type="caution">
    <text evidence="2">The sequence shown here is derived from an EMBL/GenBank/DDBJ whole genome shotgun (WGS) entry which is preliminary data.</text>
</comment>
<dbReference type="AlphaFoldDB" id="A0A0A0B7B2"/>
<accession>A0A0A0B7B2</accession>
<reference evidence="2 3" key="1">
    <citation type="submission" date="2013-10" db="EMBL/GenBank/DDBJ databases">
        <authorList>
            <person name="Wang G."/>
            <person name="Zhuang W."/>
        </authorList>
    </citation>
    <scope>NUCLEOTIDE SEQUENCE [LARGE SCALE GENOMIC DNA]</scope>
    <source>
        <strain evidence="2 3">DSM 20118</strain>
    </source>
</reference>
<dbReference type="Proteomes" id="UP000029833">
    <property type="component" value="Unassembled WGS sequence"/>
</dbReference>
<feature type="region of interest" description="Disordered" evidence="1">
    <location>
        <begin position="1"/>
        <end position="23"/>
    </location>
</feature>